<feature type="domain" description="Ribosomal protein mS38 C-terminal" evidence="2">
    <location>
        <begin position="175"/>
        <end position="201"/>
    </location>
</feature>
<feature type="region of interest" description="Disordered" evidence="1">
    <location>
        <begin position="179"/>
        <end position="201"/>
    </location>
</feature>
<proteinExistence type="predicted"/>
<keyword evidence="4" id="KW-1185">Reference proteome</keyword>
<sequence>MPLVRTRASAGSARRAACALLGTDSHDVVAVDRGISVFAGVGAVDCGDALGIHTHSQRCACASCARTRMSMAECACGGVRGSHTSTCVRGRSVSSYECACGGVRGSHTCTCVRGATLESTSAAGAGFAASARGAARLMSSQAAGAAVVDAAPATMHELPNQQVKVLMHQLLEQLTLDSVKRKRKRKMNKHKYRKRRKATNR</sequence>
<dbReference type="Pfam" id="PF08213">
    <property type="entry name" value="COX24_C"/>
    <property type="match status" value="1"/>
</dbReference>
<reference evidence="3" key="1">
    <citation type="submission" date="2020-10" db="EMBL/GenBank/DDBJ databases">
        <title>Unveiling of a novel bifunctional photoreceptor, Dualchrome1, isolated from a cosmopolitan green alga.</title>
        <authorList>
            <person name="Suzuki S."/>
            <person name="Kawachi M."/>
        </authorList>
    </citation>
    <scope>NUCLEOTIDE SEQUENCE</scope>
    <source>
        <strain evidence="3">NIES 2893</strain>
    </source>
</reference>
<evidence type="ECO:0000313" key="3">
    <source>
        <dbReference type="EMBL" id="GHP10191.1"/>
    </source>
</evidence>
<gene>
    <name evidence="3" type="ORF">PPROV_000892300</name>
</gene>
<dbReference type="AlphaFoldDB" id="A0A830HXM9"/>
<evidence type="ECO:0000313" key="4">
    <source>
        <dbReference type="Proteomes" id="UP000660262"/>
    </source>
</evidence>
<comment type="caution">
    <text evidence="3">The sequence shown here is derived from an EMBL/GenBank/DDBJ whole genome shotgun (WGS) entry which is preliminary data.</text>
</comment>
<evidence type="ECO:0000256" key="1">
    <source>
        <dbReference type="SAM" id="MobiDB-lite"/>
    </source>
</evidence>
<name>A0A830HXM9_9CHLO</name>
<protein>
    <recommendedName>
        <fullName evidence="2">Ribosomal protein mS38 C-terminal domain-containing protein</fullName>
    </recommendedName>
</protein>
<dbReference type="InterPro" id="IPR013177">
    <property type="entry name" value="Ribosomal_mS38_C"/>
</dbReference>
<accession>A0A830HXM9</accession>
<dbReference type="Proteomes" id="UP000660262">
    <property type="component" value="Unassembled WGS sequence"/>
</dbReference>
<dbReference type="SMART" id="SM01155">
    <property type="entry name" value="DUF1713"/>
    <property type="match status" value="1"/>
</dbReference>
<feature type="compositionally biased region" description="Basic residues" evidence="1">
    <location>
        <begin position="180"/>
        <end position="201"/>
    </location>
</feature>
<organism evidence="3 4">
    <name type="scientific">Pycnococcus provasolii</name>
    <dbReference type="NCBI Taxonomy" id="41880"/>
    <lineage>
        <taxon>Eukaryota</taxon>
        <taxon>Viridiplantae</taxon>
        <taxon>Chlorophyta</taxon>
        <taxon>Pseudoscourfieldiophyceae</taxon>
        <taxon>Pseudoscourfieldiales</taxon>
        <taxon>Pycnococcaceae</taxon>
        <taxon>Pycnococcus</taxon>
    </lineage>
</organism>
<evidence type="ECO:0000259" key="2">
    <source>
        <dbReference type="SMART" id="SM01155"/>
    </source>
</evidence>
<dbReference type="EMBL" id="BNJQ01000028">
    <property type="protein sequence ID" value="GHP10191.1"/>
    <property type="molecule type" value="Genomic_DNA"/>
</dbReference>